<evidence type="ECO:0000256" key="4">
    <source>
        <dbReference type="ARBA" id="ARBA00012564"/>
    </source>
</evidence>
<dbReference type="InterPro" id="IPR014782">
    <property type="entry name" value="Peptidase_M1_dom"/>
</dbReference>
<dbReference type="SUPFAM" id="SSF55486">
    <property type="entry name" value="Metalloproteases ('zincins'), catalytic domain"/>
    <property type="match status" value="1"/>
</dbReference>
<sequence>MKFLSQAWVAVAAITLVSCASTDKTHPLTRDNTPYISAEQAADRSQRVSNVHYELDFKLSGSAEFSATSKVRFQLSDTLSPLTLDLNKARITELLINGTKVYPNYNGSYLTLNPRLLVSGENLVQVSFVRPHSTNGEGLHRFEDPVDGRVYLYSHFEPAAAQQMFAVFDQPDLKASYKVKVTAPADWHVVTTTRESSINAEGDMRVWDFPETPLLSPYNFSLHAGPYQVWQSSDARYPMRLFARQSIADKVTPEDWFRYTALGLEYFEQYFGIPYPFKKYDQLLVPDFLYGAMENAAAITFSESSFVSSGEMSLAQKQSLAGVIMHEMAHQWFGDLVTMKWWNGLWLNESFASLMGTMALAKIPEFSHAWQSFYAGGKQRAYTLDSLVTTHPIEVPVPTSGNAFDNIDAITYQKGAASLRQLSILLGEEPFRRGVSAYLKQYSYRNATLDDFIGSLAQAAGRDLTQWTRDWLYQPGVNSIEAEFSCEGGQISHFALRQSAPAEYPVLREQKVQVALFDADRHGLHRDRVVNVIFKGERTEVPALVGRHCPKLVYPNYQDWGYVKVNLDPRSFDTARSQLSRTEDPLLRAMLWQSLWDSVTDGKLPLQDFLATALINAPQEKDLQLSTQIIGKLQSSAFYLQSANKGRGSFADKGLRALSQMSLRRAMESRGDKELQGRWFDAYISLAYGGEAIDHLNDLLDGASRVQGLEIDQDRRWDIIARLNRLDALGAERRVREELIKDNSDSGQKSAIRARVQRPDGSIKRQWLSKIAAGSEPFPKLRVAMANLYQPEQGLLANASSDERLAMLPELDAKGPVFARSAAALIPGDCSQQGVDVLSRYIDSKPALSSGMHRALLEARQMQQRCVKVLSALPN</sequence>
<dbReference type="NCBIfam" id="TIGR02412">
    <property type="entry name" value="pepN_strep_liv"/>
    <property type="match status" value="1"/>
</dbReference>
<evidence type="ECO:0000256" key="3">
    <source>
        <dbReference type="ARBA" id="ARBA00010136"/>
    </source>
</evidence>
<dbReference type="InterPro" id="IPR024571">
    <property type="entry name" value="ERAP1-like_C_dom"/>
</dbReference>
<gene>
    <name evidence="16" type="primary">pepN</name>
    <name evidence="16" type="ORF">JQC75_15030</name>
</gene>
<dbReference type="Gene3D" id="2.60.40.1730">
    <property type="entry name" value="tricorn interacting facor f3 domain"/>
    <property type="match status" value="1"/>
</dbReference>
<dbReference type="InterPro" id="IPR012778">
    <property type="entry name" value="Pept_M1_aminopeptidase"/>
</dbReference>
<accession>A0ABX7G1E1</accession>
<evidence type="ECO:0000256" key="5">
    <source>
        <dbReference type="ARBA" id="ARBA00015611"/>
    </source>
</evidence>
<keyword evidence="9 16" id="KW-0378">Hydrolase</keyword>
<dbReference type="CDD" id="cd09602">
    <property type="entry name" value="M1_APN"/>
    <property type="match status" value="1"/>
</dbReference>
<dbReference type="EC" id="3.4.11.2" evidence="4"/>
<evidence type="ECO:0000256" key="8">
    <source>
        <dbReference type="ARBA" id="ARBA00022723"/>
    </source>
</evidence>
<dbReference type="RefSeq" id="WP_203324847.1">
    <property type="nucleotide sequence ID" value="NZ_CP069213.1"/>
</dbReference>
<feature type="domain" description="Aminopeptidase N-like N-terminal" evidence="15">
    <location>
        <begin position="51"/>
        <end position="218"/>
    </location>
</feature>
<evidence type="ECO:0000313" key="16">
    <source>
        <dbReference type="EMBL" id="QRH01157.1"/>
    </source>
</evidence>
<comment type="similarity">
    <text evidence="3">Belongs to the peptidase M1 family.</text>
</comment>
<evidence type="ECO:0000259" key="13">
    <source>
        <dbReference type="Pfam" id="PF01433"/>
    </source>
</evidence>
<dbReference type="InterPro" id="IPR050344">
    <property type="entry name" value="Peptidase_M1_aminopeptidases"/>
</dbReference>
<dbReference type="InterPro" id="IPR027268">
    <property type="entry name" value="Peptidase_M4/M1_CTD_sf"/>
</dbReference>
<keyword evidence="8" id="KW-0479">Metal-binding</keyword>
<evidence type="ECO:0000256" key="12">
    <source>
        <dbReference type="SAM" id="SignalP"/>
    </source>
</evidence>
<dbReference type="Gene3D" id="1.10.390.10">
    <property type="entry name" value="Neutral Protease Domain 2"/>
    <property type="match status" value="1"/>
</dbReference>
<dbReference type="Pfam" id="PF01433">
    <property type="entry name" value="Peptidase_M1"/>
    <property type="match status" value="1"/>
</dbReference>
<keyword evidence="6 16" id="KW-0031">Aminopeptidase</keyword>
<keyword evidence="11" id="KW-0482">Metalloprotease</keyword>
<dbReference type="SUPFAM" id="SSF63737">
    <property type="entry name" value="Leukotriene A4 hydrolase N-terminal domain"/>
    <property type="match status" value="1"/>
</dbReference>
<dbReference type="Proteomes" id="UP000596252">
    <property type="component" value="Chromosome"/>
</dbReference>
<keyword evidence="7" id="KW-0645">Protease</keyword>
<evidence type="ECO:0000259" key="14">
    <source>
        <dbReference type="Pfam" id="PF11838"/>
    </source>
</evidence>
<evidence type="ECO:0000256" key="2">
    <source>
        <dbReference type="ARBA" id="ARBA00001947"/>
    </source>
</evidence>
<dbReference type="EMBL" id="CP069213">
    <property type="protein sequence ID" value="QRH01157.1"/>
    <property type="molecule type" value="Genomic_DNA"/>
</dbReference>
<evidence type="ECO:0000256" key="1">
    <source>
        <dbReference type="ARBA" id="ARBA00000098"/>
    </source>
</evidence>
<proteinExistence type="inferred from homology"/>
<dbReference type="Pfam" id="PF17900">
    <property type="entry name" value="Peptidase_M1_N"/>
    <property type="match status" value="1"/>
</dbReference>
<dbReference type="PANTHER" id="PTHR11533">
    <property type="entry name" value="PROTEASE M1 ZINC METALLOPROTEASE"/>
    <property type="match status" value="1"/>
</dbReference>
<evidence type="ECO:0000256" key="7">
    <source>
        <dbReference type="ARBA" id="ARBA00022670"/>
    </source>
</evidence>
<feature type="domain" description="ERAP1-like C-terminal" evidence="14">
    <location>
        <begin position="552"/>
        <end position="862"/>
    </location>
</feature>
<feature type="signal peptide" evidence="12">
    <location>
        <begin position="1"/>
        <end position="20"/>
    </location>
</feature>
<dbReference type="InterPro" id="IPR045357">
    <property type="entry name" value="Aminopeptidase_N-like_N"/>
</dbReference>
<organism evidence="16 17">
    <name type="scientific">Shewanella litorisediminis</name>
    <dbReference type="NCBI Taxonomy" id="1173586"/>
    <lineage>
        <taxon>Bacteria</taxon>
        <taxon>Pseudomonadati</taxon>
        <taxon>Pseudomonadota</taxon>
        <taxon>Gammaproteobacteria</taxon>
        <taxon>Alteromonadales</taxon>
        <taxon>Shewanellaceae</taxon>
        <taxon>Shewanella</taxon>
    </lineage>
</organism>
<dbReference type="PANTHER" id="PTHR11533:SF174">
    <property type="entry name" value="PUROMYCIN-SENSITIVE AMINOPEPTIDASE-RELATED"/>
    <property type="match status" value="1"/>
</dbReference>
<dbReference type="InterPro" id="IPR042097">
    <property type="entry name" value="Aminopeptidase_N-like_N_sf"/>
</dbReference>
<comment type="cofactor">
    <cofactor evidence="2">
        <name>Zn(2+)</name>
        <dbReference type="ChEBI" id="CHEBI:29105"/>
    </cofactor>
</comment>
<reference evidence="16 17" key="1">
    <citation type="journal article" date="2012" name="Antonie Van Leeuwenhoek">
        <title>Shewanella litorisediminis sp. nov., a gammaproteobacterium isolated from a tidal flat sediment.</title>
        <authorList>
            <person name="Lee M.H."/>
            <person name="Yoon J.H."/>
        </authorList>
    </citation>
    <scope>NUCLEOTIDE SEQUENCE [LARGE SCALE GENOMIC DNA]</scope>
    <source>
        <strain evidence="16 17">SMK1-12</strain>
    </source>
</reference>
<dbReference type="InterPro" id="IPR001930">
    <property type="entry name" value="Peptidase_M1"/>
</dbReference>
<evidence type="ECO:0000313" key="17">
    <source>
        <dbReference type="Proteomes" id="UP000596252"/>
    </source>
</evidence>
<feature type="chain" id="PRO_5045186990" description="Aminopeptidase N" evidence="12">
    <location>
        <begin position="21"/>
        <end position="875"/>
    </location>
</feature>
<evidence type="ECO:0000256" key="11">
    <source>
        <dbReference type="ARBA" id="ARBA00023049"/>
    </source>
</evidence>
<dbReference type="PROSITE" id="PS51257">
    <property type="entry name" value="PROKAR_LIPOPROTEIN"/>
    <property type="match status" value="1"/>
</dbReference>
<keyword evidence="17" id="KW-1185">Reference proteome</keyword>
<name>A0ABX7G1E1_9GAMM</name>
<feature type="domain" description="Peptidase M1 membrane alanine aminopeptidase" evidence="13">
    <location>
        <begin position="264"/>
        <end position="471"/>
    </location>
</feature>
<evidence type="ECO:0000256" key="6">
    <source>
        <dbReference type="ARBA" id="ARBA00022438"/>
    </source>
</evidence>
<keyword evidence="10" id="KW-0862">Zinc</keyword>
<protein>
    <recommendedName>
        <fullName evidence="5">Aminopeptidase N</fullName>
        <ecNumber evidence="4">3.4.11.2</ecNumber>
    </recommendedName>
</protein>
<evidence type="ECO:0000256" key="10">
    <source>
        <dbReference type="ARBA" id="ARBA00022833"/>
    </source>
</evidence>
<keyword evidence="12" id="KW-0732">Signal</keyword>
<evidence type="ECO:0000259" key="15">
    <source>
        <dbReference type="Pfam" id="PF17900"/>
    </source>
</evidence>
<dbReference type="PRINTS" id="PR00756">
    <property type="entry name" value="ALADIPTASE"/>
</dbReference>
<evidence type="ECO:0000256" key="9">
    <source>
        <dbReference type="ARBA" id="ARBA00022801"/>
    </source>
</evidence>
<dbReference type="Pfam" id="PF11838">
    <property type="entry name" value="ERAP1_C"/>
    <property type="match status" value="1"/>
</dbReference>
<comment type="catalytic activity">
    <reaction evidence="1">
        <text>Release of an N-terminal amino acid, Xaa-|-Yaa- from a peptide, amide or arylamide. Xaa is preferably Ala, but may be most amino acids including Pro (slow action). When a terminal hydrophobic residue is followed by a prolyl residue, the two may be released as an intact Xaa-Pro dipeptide.</text>
        <dbReference type="EC" id="3.4.11.2"/>
    </reaction>
</comment>
<dbReference type="GO" id="GO:0016285">
    <property type="term" value="F:alanyl aminopeptidase activity"/>
    <property type="evidence" value="ECO:0007669"/>
    <property type="project" value="UniProtKB-EC"/>
</dbReference>